<keyword evidence="2" id="KW-1185">Reference proteome</keyword>
<dbReference type="PATRIC" id="fig|1300345.3.peg.459"/>
<sequence>MEIAAKAAAEYVEVLREANVSFISPRRRLLLEDRPRVATNGCE</sequence>
<protein>
    <submittedName>
        <fullName evidence="1">Uncharacterized protein</fullName>
    </submittedName>
</protein>
<organism evidence="1 2">
    <name type="scientific">Lysobacter dokdonensis DS-58</name>
    <dbReference type="NCBI Taxonomy" id="1300345"/>
    <lineage>
        <taxon>Bacteria</taxon>
        <taxon>Pseudomonadati</taxon>
        <taxon>Pseudomonadota</taxon>
        <taxon>Gammaproteobacteria</taxon>
        <taxon>Lysobacterales</taxon>
        <taxon>Lysobacteraceae</taxon>
        <taxon>Noviluteimonas</taxon>
    </lineage>
</organism>
<comment type="caution">
    <text evidence="1">The sequence shown here is derived from an EMBL/GenBank/DDBJ whole genome shotgun (WGS) entry which is preliminary data.</text>
</comment>
<name>A0A0A2WLE3_9GAMM</name>
<gene>
    <name evidence="1" type="ORF">LF41_1145</name>
</gene>
<dbReference type="AlphaFoldDB" id="A0A0A2WLE3"/>
<reference evidence="1 2" key="1">
    <citation type="submission" date="2014-09" db="EMBL/GenBank/DDBJ databases">
        <title>Genome sequences of Lysobacter dokdonensis DS-58.</title>
        <authorList>
            <person name="Kim J.F."/>
            <person name="Kwak M.-J."/>
        </authorList>
    </citation>
    <scope>NUCLEOTIDE SEQUENCE [LARGE SCALE GENOMIC DNA]</scope>
    <source>
        <strain evidence="1 2">DS-58</strain>
    </source>
</reference>
<accession>A0A0A2WLE3</accession>
<dbReference type="Proteomes" id="UP000030518">
    <property type="component" value="Unassembled WGS sequence"/>
</dbReference>
<evidence type="ECO:0000313" key="1">
    <source>
        <dbReference type="EMBL" id="KGQ20608.1"/>
    </source>
</evidence>
<proteinExistence type="predicted"/>
<dbReference type="EMBL" id="JRKJ01000002">
    <property type="protein sequence ID" value="KGQ20608.1"/>
    <property type="molecule type" value="Genomic_DNA"/>
</dbReference>
<evidence type="ECO:0000313" key="2">
    <source>
        <dbReference type="Proteomes" id="UP000030518"/>
    </source>
</evidence>